<dbReference type="GO" id="GO:0005886">
    <property type="term" value="C:plasma membrane"/>
    <property type="evidence" value="ECO:0007669"/>
    <property type="project" value="TreeGrafter"/>
</dbReference>
<evidence type="ECO:0000256" key="3">
    <source>
        <dbReference type="ARBA" id="ARBA00008109"/>
    </source>
</evidence>
<feature type="domain" description="P-type ATPase C-terminal" evidence="20">
    <location>
        <begin position="955"/>
        <end position="1225"/>
    </location>
</feature>
<keyword evidence="5 15" id="KW-0479">Metal-binding</keyword>
<comment type="subcellular location">
    <subcellularLocation>
        <location evidence="2">Endomembrane system</location>
    </subcellularLocation>
    <subcellularLocation>
        <location evidence="1 16">Membrane</location>
        <topology evidence="1 16">Multi-pass membrane protein</topology>
    </subcellularLocation>
</comment>
<evidence type="ECO:0000256" key="12">
    <source>
        <dbReference type="ARBA" id="ARBA00034036"/>
    </source>
</evidence>
<dbReference type="PRINTS" id="PR00119">
    <property type="entry name" value="CATATPASE"/>
</dbReference>
<dbReference type="InterPro" id="IPR001757">
    <property type="entry name" value="P_typ_ATPase"/>
</dbReference>
<evidence type="ECO:0000256" key="16">
    <source>
        <dbReference type="RuleBase" id="RU362033"/>
    </source>
</evidence>
<feature type="region of interest" description="Disordered" evidence="17">
    <location>
        <begin position="1"/>
        <end position="63"/>
    </location>
</feature>
<keyword evidence="9 16" id="KW-1278">Translocase</keyword>
<comment type="cofactor">
    <cofactor evidence="15">
        <name>Mg(2+)</name>
        <dbReference type="ChEBI" id="CHEBI:18420"/>
    </cofactor>
</comment>
<feature type="binding site" evidence="14">
    <location>
        <position position="901"/>
    </location>
    <ligand>
        <name>ATP</name>
        <dbReference type="ChEBI" id="CHEBI:30616"/>
    </ligand>
</feature>
<feature type="compositionally biased region" description="Low complexity" evidence="17">
    <location>
        <begin position="40"/>
        <end position="51"/>
    </location>
</feature>
<feature type="transmembrane region" description="Helical" evidence="16">
    <location>
        <begin position="122"/>
        <end position="142"/>
    </location>
</feature>
<feature type="binding site" evidence="14">
    <location>
        <position position="752"/>
    </location>
    <ligand>
        <name>ATP</name>
        <dbReference type="ChEBI" id="CHEBI:30616"/>
    </ligand>
</feature>
<feature type="binding site" evidence="14">
    <location>
        <position position="565"/>
    </location>
    <ligand>
        <name>ATP</name>
        <dbReference type="ChEBI" id="CHEBI:30616"/>
    </ligand>
</feature>
<dbReference type="Proteomes" id="UP000789595">
    <property type="component" value="Unassembled WGS sequence"/>
</dbReference>
<comment type="similarity">
    <text evidence="3 16">Belongs to the cation transport ATPase (P-type) (TC 3.A.3) family. Type IV subfamily.</text>
</comment>
<feature type="transmembrane region" description="Helical" evidence="16">
    <location>
        <begin position="986"/>
        <end position="1004"/>
    </location>
</feature>
<feature type="binding site" evidence="14">
    <location>
        <position position="467"/>
    </location>
    <ligand>
        <name>ATP</name>
        <dbReference type="ChEBI" id="CHEBI:30616"/>
    </ligand>
</feature>
<feature type="binding site" evidence="14">
    <location>
        <position position="468"/>
    </location>
    <ligand>
        <name>ATP</name>
        <dbReference type="ChEBI" id="CHEBI:30616"/>
    </ligand>
</feature>
<feature type="binding site" evidence="14">
    <location>
        <position position="932"/>
    </location>
    <ligand>
        <name>ATP</name>
        <dbReference type="ChEBI" id="CHEBI:30616"/>
    </ligand>
</feature>
<evidence type="ECO:0000256" key="2">
    <source>
        <dbReference type="ARBA" id="ARBA00004308"/>
    </source>
</evidence>
<dbReference type="GO" id="GO:0000287">
    <property type="term" value="F:magnesium ion binding"/>
    <property type="evidence" value="ECO:0007669"/>
    <property type="project" value="UniProtKB-UniRule"/>
</dbReference>
<evidence type="ECO:0000256" key="8">
    <source>
        <dbReference type="ARBA" id="ARBA00022842"/>
    </source>
</evidence>
<keyword evidence="8 15" id="KW-0460">Magnesium</keyword>
<evidence type="ECO:0000256" key="13">
    <source>
        <dbReference type="PIRSR" id="PIRSR606539-1"/>
    </source>
</evidence>
<feature type="transmembrane region" description="Helical" evidence="16">
    <location>
        <begin position="1153"/>
        <end position="1169"/>
    </location>
</feature>
<feature type="binding site" evidence="15">
    <location>
        <position position="933"/>
    </location>
    <ligand>
        <name>Mg(2+)</name>
        <dbReference type="ChEBI" id="CHEBI:18420"/>
    </ligand>
</feature>
<feature type="transmembrane region" description="Helical" evidence="16">
    <location>
        <begin position="98"/>
        <end position="116"/>
    </location>
</feature>
<organism evidence="21 22">
    <name type="scientific">Pelagomonas calceolata</name>
    <dbReference type="NCBI Taxonomy" id="35677"/>
    <lineage>
        <taxon>Eukaryota</taxon>
        <taxon>Sar</taxon>
        <taxon>Stramenopiles</taxon>
        <taxon>Ochrophyta</taxon>
        <taxon>Pelagophyceae</taxon>
        <taxon>Pelagomonadales</taxon>
        <taxon>Pelagomonadaceae</taxon>
        <taxon>Pelagomonas</taxon>
    </lineage>
</organism>
<evidence type="ECO:0000256" key="6">
    <source>
        <dbReference type="ARBA" id="ARBA00022741"/>
    </source>
</evidence>
<comment type="caution">
    <text evidence="21">The sequence shown here is derived from an EMBL/GenBank/DDBJ whole genome shotgun (WGS) entry which is preliminary data.</text>
</comment>
<sequence length="1278" mass="141139">MAEGAEMVPMTPREEPGTTVAKAEAMAKAGPKTGKKKSLSQKLLRQMSSRQGPETRKVRVGGYDPTHSKDNVVTTSKFTWWNFLPLALMAEFRRMANLYFLCVAILMLLAEETGWYNTPYPSVWTVGVLAFLISISVLNAGLTDLKRHRADAKMNATPVTVVSRDHATKLRHIRPGDVVVVHRGETAPVDFVVLAGAGEAATCYIDTAAIDGETSLKLRRAAPLTQPWQDPKGETDDAQAIEGSTQFKGEVECDLPNEHVNAFTGSITPDGESVKALGKEHVILRGSEVHSLWVVGVCVYAGFETKLAKNMREAPIKFSQLDRIANSAVIVILCFQFALSFASAAGMSGFERANDKDLWYTGLKSSIDAHSSVSAKWADLEPRDRQDLGFGFLTFVIMRVYQRLTPYCFFVPMSLYVTFDLAKISQMKYIDWDAEMVHPVDGVDVHAKARSLSVTDLGQVKYIFSDKTGTLTRNEMKLRRVVVRGKCYGLGEKHDEVCAADYGEKDDPLSCKALYDLAQEKGKTDSEAWCALKMVESFMLCNTVIVEQPEEDDDKVHYQAESPDEGALVEGGKMCGYTLSARTQKELVGSVGPPHSPAVTTKYEILATNEFDNDRKRMSIVLRDLQTKKIVFFCKGADSSMLERADPASIERSGDFTKTIDAYAVTGLRTLVYSANEWSEKQWSEWNSKHYEPASTSLQGREEKLRAAADVAERNLDVIGATAIEDRLQEGVPETIATLAAAEIRLWVLTGDKRETAIEIARSCRLIVEDMPVDVLASDVAEQTLVADLCQLYAREVTRDQYTKAQKGLAPFSLKLKRYAKQCVYGKDKALTPEELEEAIENELVKRLGPDARVNLDPPRAGRSALVLDGGAVRVLFAAGPALEVILFRLLAQYKAVLACRVTPKQKAQFVKLVQTHIKPKPVTLAIGDGANDVNMIMQAQVGVGICGLEGRQAVNAADFAIGQFRFLLRLLLVHGRWAYRRSATLILFSFYKNAVMAYCLFFYSTSTGFSGTSVYQSHFTSAYNIYLAAQIFWLGMFDRDADEGWILSHPRCYDSGRLNLDLSLKAVLAWQVNAVLHGIVIYYVGYGAMRHGRGGVYDSGSLGIFGTTLMIVIAVSMNFKAFVSSRTINNVTGGCGEEGGLGPLGFMASHKVVLFLNLAFFFGMSWYASTPACAEDTTAADMMEYWGVTHHTFAAGHTWLVALLVFGTWLFVDWVALACKWNFNATAVDALVERSHIARWTLDPSTKPFFFSKVAHVLPAEAQRVAPTEKVGRESAE</sequence>
<dbReference type="EMBL" id="CAKKNE010000005">
    <property type="protein sequence ID" value="CAH0377698.1"/>
    <property type="molecule type" value="Genomic_DNA"/>
</dbReference>
<dbReference type="Pfam" id="PF13246">
    <property type="entry name" value="Cation_ATPase"/>
    <property type="match status" value="1"/>
</dbReference>
<dbReference type="SUPFAM" id="SSF81665">
    <property type="entry name" value="Calcium ATPase, transmembrane domain M"/>
    <property type="match status" value="1"/>
</dbReference>
<dbReference type="NCBIfam" id="TIGR01494">
    <property type="entry name" value="ATPase_P-type"/>
    <property type="match status" value="1"/>
</dbReference>
<feature type="binding site" evidence="14">
    <location>
        <position position="751"/>
    </location>
    <ligand>
        <name>ATP</name>
        <dbReference type="ChEBI" id="CHEBI:30616"/>
    </ligand>
</feature>
<keyword evidence="11 16" id="KW-0472">Membrane</keyword>
<dbReference type="InterPro" id="IPR023214">
    <property type="entry name" value="HAD_sf"/>
</dbReference>
<evidence type="ECO:0000256" key="15">
    <source>
        <dbReference type="PIRSR" id="PIRSR606539-3"/>
    </source>
</evidence>
<evidence type="ECO:0000256" key="10">
    <source>
        <dbReference type="ARBA" id="ARBA00022989"/>
    </source>
</evidence>
<feature type="transmembrane region" description="Helical" evidence="16">
    <location>
        <begin position="1189"/>
        <end position="1213"/>
    </location>
</feature>
<dbReference type="Pfam" id="PF16209">
    <property type="entry name" value="PhoLip_ATPase_N"/>
    <property type="match status" value="1"/>
</dbReference>
<evidence type="ECO:0000313" key="21">
    <source>
        <dbReference type="EMBL" id="CAH0377698.1"/>
    </source>
</evidence>
<feature type="binding site" evidence="14">
    <location>
        <position position="669"/>
    </location>
    <ligand>
        <name>ATP</name>
        <dbReference type="ChEBI" id="CHEBI:30616"/>
    </ligand>
</feature>
<evidence type="ECO:0000256" key="7">
    <source>
        <dbReference type="ARBA" id="ARBA00022840"/>
    </source>
</evidence>
<feature type="active site" description="4-aspartylphosphate intermediate" evidence="13">
    <location>
        <position position="466"/>
    </location>
</feature>
<dbReference type="GO" id="GO:0005524">
    <property type="term" value="F:ATP binding"/>
    <property type="evidence" value="ECO:0007669"/>
    <property type="project" value="UniProtKB-UniRule"/>
</dbReference>
<feature type="transmembrane region" description="Helical" evidence="16">
    <location>
        <begin position="1105"/>
        <end position="1124"/>
    </location>
</feature>
<evidence type="ECO:0000256" key="17">
    <source>
        <dbReference type="SAM" id="MobiDB-lite"/>
    </source>
</evidence>
<protein>
    <recommendedName>
        <fullName evidence="16">Phospholipid-transporting ATPase</fullName>
        <ecNumber evidence="16">7.6.2.1</ecNumber>
    </recommendedName>
</protein>
<dbReference type="NCBIfam" id="TIGR01652">
    <property type="entry name" value="ATPase-Plipid"/>
    <property type="match status" value="1"/>
</dbReference>
<dbReference type="Gene3D" id="2.70.150.10">
    <property type="entry name" value="Calcium-transporting ATPase, cytoplasmic transduction domain A"/>
    <property type="match status" value="1"/>
</dbReference>
<feature type="domain" description="P-type ATPase N-terminal" evidence="19">
    <location>
        <begin position="69"/>
        <end position="110"/>
    </location>
</feature>
<evidence type="ECO:0000259" key="20">
    <source>
        <dbReference type="Pfam" id="PF16212"/>
    </source>
</evidence>
<evidence type="ECO:0000256" key="1">
    <source>
        <dbReference type="ARBA" id="ARBA00004141"/>
    </source>
</evidence>
<feature type="binding site" evidence="14">
    <location>
        <position position="750"/>
    </location>
    <ligand>
        <name>ATP</name>
        <dbReference type="ChEBI" id="CHEBI:30616"/>
    </ligand>
</feature>
<keyword evidence="6 14" id="KW-0547">Nucleotide-binding</keyword>
<feature type="binding site" evidence="15">
    <location>
        <position position="468"/>
    </location>
    <ligand>
        <name>Mg(2+)</name>
        <dbReference type="ChEBI" id="CHEBI:18420"/>
    </ligand>
</feature>
<gene>
    <name evidence="21" type="ORF">PECAL_5P22250</name>
</gene>
<evidence type="ECO:0000256" key="5">
    <source>
        <dbReference type="ARBA" id="ARBA00022723"/>
    </source>
</evidence>
<feature type="domain" description="P-type ATPase A" evidence="18">
    <location>
        <begin position="156"/>
        <end position="253"/>
    </location>
</feature>
<comment type="catalytic activity">
    <reaction evidence="12 16">
        <text>ATP + H2O + phospholipidSide 1 = ADP + phosphate + phospholipidSide 2.</text>
        <dbReference type="EC" id="7.6.2.1"/>
    </reaction>
</comment>
<keyword evidence="7 14" id="KW-0067">ATP-binding</keyword>
<dbReference type="SUPFAM" id="SSF56784">
    <property type="entry name" value="HAD-like"/>
    <property type="match status" value="1"/>
</dbReference>
<feature type="transmembrane region" description="Helical" evidence="16">
    <location>
        <begin position="1063"/>
        <end position="1085"/>
    </location>
</feature>
<dbReference type="InterPro" id="IPR006539">
    <property type="entry name" value="P-type_ATPase_IV"/>
</dbReference>
<dbReference type="SFLD" id="SFLDF00027">
    <property type="entry name" value="p-type_atpase"/>
    <property type="match status" value="1"/>
</dbReference>
<name>A0A8J2T0X8_9STRA</name>
<feature type="binding site" evidence="14">
    <location>
        <position position="635"/>
    </location>
    <ligand>
        <name>ATP</name>
        <dbReference type="ChEBI" id="CHEBI:30616"/>
    </ligand>
</feature>
<dbReference type="SFLD" id="SFLDS00003">
    <property type="entry name" value="Haloacid_Dehalogenase"/>
    <property type="match status" value="1"/>
</dbReference>
<dbReference type="InterPro" id="IPR023299">
    <property type="entry name" value="ATPase_P-typ_cyto_dom_N"/>
</dbReference>
<dbReference type="SUPFAM" id="SSF81653">
    <property type="entry name" value="Calcium ATPase, transduction domain A"/>
    <property type="match status" value="1"/>
</dbReference>
<keyword evidence="22" id="KW-1185">Reference proteome</keyword>
<evidence type="ECO:0000256" key="9">
    <source>
        <dbReference type="ARBA" id="ARBA00022967"/>
    </source>
</evidence>
<dbReference type="Pfam" id="PF00122">
    <property type="entry name" value="E1-E2_ATPase"/>
    <property type="match status" value="1"/>
</dbReference>
<dbReference type="GO" id="GO:0045332">
    <property type="term" value="P:phospholipid translocation"/>
    <property type="evidence" value="ECO:0007669"/>
    <property type="project" value="TreeGrafter"/>
</dbReference>
<dbReference type="OrthoDB" id="377733at2759"/>
<dbReference type="PANTHER" id="PTHR24092:SF218">
    <property type="entry name" value="PHOSPHOLIPID-TRANSPORTING ATPASE"/>
    <property type="match status" value="1"/>
</dbReference>
<feature type="transmembrane region" description="Helical" evidence="16">
    <location>
        <begin position="1024"/>
        <end position="1042"/>
    </location>
</feature>
<evidence type="ECO:0000256" key="4">
    <source>
        <dbReference type="ARBA" id="ARBA00022692"/>
    </source>
</evidence>
<keyword evidence="10 16" id="KW-1133">Transmembrane helix</keyword>
<dbReference type="SFLD" id="SFLDG00002">
    <property type="entry name" value="C1.7:_P-type_atpase_like"/>
    <property type="match status" value="1"/>
</dbReference>
<evidence type="ECO:0000259" key="18">
    <source>
        <dbReference type="Pfam" id="PF00122"/>
    </source>
</evidence>
<feature type="binding site" evidence="14">
    <location>
        <position position="466"/>
    </location>
    <ligand>
        <name>ATP</name>
        <dbReference type="ChEBI" id="CHEBI:30616"/>
    </ligand>
</feature>
<reference evidence="21" key="1">
    <citation type="submission" date="2021-11" db="EMBL/GenBank/DDBJ databases">
        <authorList>
            <consortium name="Genoscope - CEA"/>
            <person name="William W."/>
        </authorList>
    </citation>
    <scope>NUCLEOTIDE SEQUENCE</scope>
</reference>
<feature type="binding site" evidence="14">
    <location>
        <position position="907"/>
    </location>
    <ligand>
        <name>ATP</name>
        <dbReference type="ChEBI" id="CHEBI:30616"/>
    </ligand>
</feature>
<evidence type="ECO:0000313" key="22">
    <source>
        <dbReference type="Proteomes" id="UP000789595"/>
    </source>
</evidence>
<dbReference type="InterPro" id="IPR059000">
    <property type="entry name" value="ATPase_P-type_domA"/>
</dbReference>
<evidence type="ECO:0000259" key="19">
    <source>
        <dbReference type="Pfam" id="PF16209"/>
    </source>
</evidence>
<dbReference type="InterPro" id="IPR036412">
    <property type="entry name" value="HAD-like_sf"/>
</dbReference>
<feature type="binding site" evidence="15">
    <location>
        <position position="466"/>
    </location>
    <ligand>
        <name>Mg(2+)</name>
        <dbReference type="ChEBI" id="CHEBI:18420"/>
    </ligand>
</feature>
<dbReference type="EC" id="7.6.2.1" evidence="16"/>
<dbReference type="Pfam" id="PF16212">
    <property type="entry name" value="PhoLip_ATPase_C"/>
    <property type="match status" value="1"/>
</dbReference>
<evidence type="ECO:0000256" key="14">
    <source>
        <dbReference type="PIRSR" id="PIRSR606539-2"/>
    </source>
</evidence>
<dbReference type="AlphaFoldDB" id="A0A8J2T0X8"/>
<accession>A0A8J2T0X8</accession>
<dbReference type="Gene3D" id="3.40.1110.10">
    <property type="entry name" value="Calcium-transporting ATPase, cytoplasmic domain N"/>
    <property type="match status" value="1"/>
</dbReference>
<dbReference type="PROSITE" id="PS00154">
    <property type="entry name" value="ATPASE_E1_E2"/>
    <property type="match status" value="1"/>
</dbReference>
<evidence type="ECO:0000256" key="11">
    <source>
        <dbReference type="ARBA" id="ARBA00023136"/>
    </source>
</evidence>
<dbReference type="InterPro" id="IPR008250">
    <property type="entry name" value="ATPase_P-typ_transduc_dom_A_sf"/>
</dbReference>
<dbReference type="PANTHER" id="PTHR24092">
    <property type="entry name" value="PROBABLE PHOSPHOLIPID-TRANSPORTING ATPASE"/>
    <property type="match status" value="1"/>
</dbReference>
<dbReference type="GO" id="GO:0140326">
    <property type="term" value="F:ATPase-coupled intramembrane lipid transporter activity"/>
    <property type="evidence" value="ECO:0007669"/>
    <property type="project" value="UniProtKB-EC"/>
</dbReference>
<feature type="binding site" evidence="15">
    <location>
        <position position="929"/>
    </location>
    <ligand>
        <name>Mg(2+)</name>
        <dbReference type="ChEBI" id="CHEBI:18420"/>
    </ligand>
</feature>
<dbReference type="Gene3D" id="3.40.50.1000">
    <property type="entry name" value="HAD superfamily/HAD-like"/>
    <property type="match status" value="1"/>
</dbReference>
<dbReference type="InterPro" id="IPR032631">
    <property type="entry name" value="P-type_ATPase_N"/>
</dbReference>
<feature type="transmembrane region" description="Helical" evidence="16">
    <location>
        <begin position="327"/>
        <end position="350"/>
    </location>
</feature>
<proteinExistence type="inferred from homology"/>
<dbReference type="InterPro" id="IPR023298">
    <property type="entry name" value="ATPase_P-typ_TM_dom_sf"/>
</dbReference>
<keyword evidence="4 16" id="KW-0812">Transmembrane</keyword>
<feature type="binding site" evidence="14">
    <location>
        <position position="933"/>
    </location>
    <ligand>
        <name>ATP</name>
        <dbReference type="ChEBI" id="CHEBI:30616"/>
    </ligand>
</feature>
<feature type="binding site" evidence="14">
    <location>
        <position position="611"/>
    </location>
    <ligand>
        <name>ATP</name>
        <dbReference type="ChEBI" id="CHEBI:30616"/>
    </ligand>
</feature>
<dbReference type="InterPro" id="IPR018303">
    <property type="entry name" value="ATPase_P-typ_P_site"/>
</dbReference>
<dbReference type="InterPro" id="IPR032630">
    <property type="entry name" value="P_typ_ATPase_c"/>
</dbReference>
<dbReference type="SUPFAM" id="SSF81660">
    <property type="entry name" value="Metal cation-transporting ATPase, ATP-binding domain N"/>
    <property type="match status" value="1"/>
</dbReference>
<dbReference type="GO" id="GO:0016887">
    <property type="term" value="F:ATP hydrolysis activity"/>
    <property type="evidence" value="ECO:0007669"/>
    <property type="project" value="InterPro"/>
</dbReference>
<dbReference type="InterPro" id="IPR044492">
    <property type="entry name" value="P_typ_ATPase_HD_dom"/>
</dbReference>